<comment type="caution">
    <text evidence="1">The sequence shown here is derived from an EMBL/GenBank/DDBJ whole genome shotgun (WGS) entry which is preliminary data.</text>
</comment>
<dbReference type="InterPro" id="IPR032675">
    <property type="entry name" value="LRR_dom_sf"/>
</dbReference>
<gene>
    <name evidence="1" type="ORF">BDA99DRAFT_540845</name>
</gene>
<proteinExistence type="predicted"/>
<dbReference type="Proteomes" id="UP001209540">
    <property type="component" value="Unassembled WGS sequence"/>
</dbReference>
<evidence type="ECO:0000313" key="1">
    <source>
        <dbReference type="EMBL" id="KAI9252850.1"/>
    </source>
</evidence>
<evidence type="ECO:0000313" key="2">
    <source>
        <dbReference type="Proteomes" id="UP001209540"/>
    </source>
</evidence>
<dbReference type="Gene3D" id="3.80.10.10">
    <property type="entry name" value="Ribonuclease Inhibitor"/>
    <property type="match status" value="1"/>
</dbReference>
<organism evidence="1 2">
    <name type="scientific">Phascolomyces articulosus</name>
    <dbReference type="NCBI Taxonomy" id="60185"/>
    <lineage>
        <taxon>Eukaryota</taxon>
        <taxon>Fungi</taxon>
        <taxon>Fungi incertae sedis</taxon>
        <taxon>Mucoromycota</taxon>
        <taxon>Mucoromycotina</taxon>
        <taxon>Mucoromycetes</taxon>
        <taxon>Mucorales</taxon>
        <taxon>Lichtheimiaceae</taxon>
        <taxon>Phascolomyces</taxon>
    </lineage>
</organism>
<reference evidence="1" key="1">
    <citation type="journal article" date="2022" name="IScience">
        <title>Evolution of zygomycete secretomes and the origins of terrestrial fungal ecologies.</title>
        <authorList>
            <person name="Chang Y."/>
            <person name="Wang Y."/>
            <person name="Mondo S."/>
            <person name="Ahrendt S."/>
            <person name="Andreopoulos W."/>
            <person name="Barry K."/>
            <person name="Beard J."/>
            <person name="Benny G.L."/>
            <person name="Blankenship S."/>
            <person name="Bonito G."/>
            <person name="Cuomo C."/>
            <person name="Desiro A."/>
            <person name="Gervers K.A."/>
            <person name="Hundley H."/>
            <person name="Kuo A."/>
            <person name="LaButti K."/>
            <person name="Lang B.F."/>
            <person name="Lipzen A."/>
            <person name="O'Donnell K."/>
            <person name="Pangilinan J."/>
            <person name="Reynolds N."/>
            <person name="Sandor L."/>
            <person name="Smith M.E."/>
            <person name="Tsang A."/>
            <person name="Grigoriev I.V."/>
            <person name="Stajich J.E."/>
            <person name="Spatafora J.W."/>
        </authorList>
    </citation>
    <scope>NUCLEOTIDE SEQUENCE</scope>
    <source>
        <strain evidence="1">RSA 2281</strain>
    </source>
</reference>
<reference evidence="1" key="2">
    <citation type="submission" date="2023-02" db="EMBL/GenBank/DDBJ databases">
        <authorList>
            <consortium name="DOE Joint Genome Institute"/>
            <person name="Mondo S.J."/>
            <person name="Chang Y."/>
            <person name="Wang Y."/>
            <person name="Ahrendt S."/>
            <person name="Andreopoulos W."/>
            <person name="Barry K."/>
            <person name="Beard J."/>
            <person name="Benny G.L."/>
            <person name="Blankenship S."/>
            <person name="Bonito G."/>
            <person name="Cuomo C."/>
            <person name="Desiro A."/>
            <person name="Gervers K.A."/>
            <person name="Hundley H."/>
            <person name="Kuo A."/>
            <person name="LaButti K."/>
            <person name="Lang B.F."/>
            <person name="Lipzen A."/>
            <person name="O'Donnell K."/>
            <person name="Pangilinan J."/>
            <person name="Reynolds N."/>
            <person name="Sandor L."/>
            <person name="Smith M.W."/>
            <person name="Tsang A."/>
            <person name="Grigoriev I.V."/>
            <person name="Stajich J.E."/>
            <person name="Spatafora J.W."/>
        </authorList>
    </citation>
    <scope>NUCLEOTIDE SEQUENCE</scope>
    <source>
        <strain evidence="1">RSA 2281</strain>
    </source>
</reference>
<protein>
    <submittedName>
        <fullName evidence="1">Uncharacterized protein</fullName>
    </submittedName>
</protein>
<dbReference type="AlphaFoldDB" id="A0AAD5K2G0"/>
<name>A0AAD5K2G0_9FUNG</name>
<keyword evidence="2" id="KW-1185">Reference proteome</keyword>
<dbReference type="EMBL" id="JAIXMP010000027">
    <property type="protein sequence ID" value="KAI9252850.1"/>
    <property type="molecule type" value="Genomic_DNA"/>
</dbReference>
<accession>A0AAD5K2G0</accession>
<sequence>MDGVLTDESLYNASSCTKFEHVYIGDGLKQVTLNLCYLERFCLYSTVNNNDYKKMNPILGALGKLRYIQKEALVRCSAVRDEGIKDMMYRSNDLISLNILNCELVTPQCLEYGCTKICHSEYRRFDILG</sequence>